<keyword evidence="2" id="KW-1133">Transmembrane helix</keyword>
<protein>
    <submittedName>
        <fullName evidence="3">Uncharacterized protein</fullName>
    </submittedName>
</protein>
<name>A0A930BAT2_9FIRM</name>
<feature type="transmembrane region" description="Helical" evidence="2">
    <location>
        <begin position="12"/>
        <end position="34"/>
    </location>
</feature>
<keyword evidence="2" id="KW-0472">Membrane</keyword>
<dbReference type="AlphaFoldDB" id="A0A930BAT2"/>
<keyword evidence="2" id="KW-0812">Transmembrane</keyword>
<evidence type="ECO:0000313" key="4">
    <source>
        <dbReference type="Proteomes" id="UP000757890"/>
    </source>
</evidence>
<feature type="compositionally biased region" description="Basic and acidic residues" evidence="1">
    <location>
        <begin position="161"/>
        <end position="174"/>
    </location>
</feature>
<comment type="caution">
    <text evidence="3">The sequence shown here is derived from an EMBL/GenBank/DDBJ whole genome shotgun (WGS) entry which is preliminary data.</text>
</comment>
<proteinExistence type="predicted"/>
<feature type="region of interest" description="Disordered" evidence="1">
    <location>
        <begin position="161"/>
        <end position="184"/>
    </location>
</feature>
<reference evidence="3" key="1">
    <citation type="submission" date="2020-04" db="EMBL/GenBank/DDBJ databases">
        <title>Deep metagenomics examines the oral microbiome during advanced dental caries in children, revealing novel taxa and co-occurrences with host molecules.</title>
        <authorList>
            <person name="Baker J.L."/>
            <person name="Morton J.T."/>
            <person name="Dinis M."/>
            <person name="Alvarez R."/>
            <person name="Tran N.C."/>
            <person name="Knight R."/>
            <person name="Edlund A."/>
        </authorList>
    </citation>
    <scope>NUCLEOTIDE SEQUENCE</scope>
    <source>
        <strain evidence="3">JCVI_32_bin.14</strain>
    </source>
</reference>
<organism evidence="3 4">
    <name type="scientific">Dialister invisus</name>
    <dbReference type="NCBI Taxonomy" id="218538"/>
    <lineage>
        <taxon>Bacteria</taxon>
        <taxon>Bacillati</taxon>
        <taxon>Bacillota</taxon>
        <taxon>Negativicutes</taxon>
        <taxon>Veillonellales</taxon>
        <taxon>Veillonellaceae</taxon>
        <taxon>Dialister</taxon>
    </lineage>
</organism>
<evidence type="ECO:0000313" key="3">
    <source>
        <dbReference type="EMBL" id="MBF1129897.1"/>
    </source>
</evidence>
<dbReference type="EMBL" id="JABZMK010000065">
    <property type="protein sequence ID" value="MBF1129897.1"/>
    <property type="molecule type" value="Genomic_DNA"/>
</dbReference>
<accession>A0A930BAT2</accession>
<dbReference type="Proteomes" id="UP000757890">
    <property type="component" value="Unassembled WGS sequence"/>
</dbReference>
<evidence type="ECO:0000256" key="1">
    <source>
        <dbReference type="SAM" id="MobiDB-lite"/>
    </source>
</evidence>
<sequence length="184" mass="21199">MSLNEFLNDKKYTAAFFLLALCFFLLDWYLFAAVEEKEEHIRRLETETALLENRAKLPKRSSRMPFLETLLEDTAADTVLSAFVESGCAVEEIREEENEKFHIFHVKGEGSFSQITAAFGIIKSKERWSAAELCALKREGNLLAYEVEVRAVRNRGTYEKEKYSPDRAYGDGKEPGSQNTRRRL</sequence>
<gene>
    <name evidence="3" type="ORF">HXL70_07645</name>
</gene>
<evidence type="ECO:0000256" key="2">
    <source>
        <dbReference type="SAM" id="Phobius"/>
    </source>
</evidence>